<keyword evidence="6 7" id="KW-0998">Cell outer membrane</keyword>
<dbReference type="NCBIfam" id="TIGR04056">
    <property type="entry name" value="OMP_RagA_SusC"/>
    <property type="match status" value="1"/>
</dbReference>
<dbReference type="InterPro" id="IPR012910">
    <property type="entry name" value="Plug_dom"/>
</dbReference>
<dbReference type="InterPro" id="IPR008969">
    <property type="entry name" value="CarboxyPept-like_regulatory"/>
</dbReference>
<proteinExistence type="inferred from homology"/>
<evidence type="ECO:0000313" key="9">
    <source>
        <dbReference type="EMBL" id="MFH6984990.1"/>
    </source>
</evidence>
<organism evidence="9 10">
    <name type="scientific">Marinoscillum luteum</name>
    <dbReference type="NCBI Taxonomy" id="861051"/>
    <lineage>
        <taxon>Bacteria</taxon>
        <taxon>Pseudomonadati</taxon>
        <taxon>Bacteroidota</taxon>
        <taxon>Cytophagia</taxon>
        <taxon>Cytophagales</taxon>
        <taxon>Reichenbachiellaceae</taxon>
        <taxon>Marinoscillum</taxon>
    </lineage>
</organism>
<comment type="similarity">
    <text evidence="7">Belongs to the TonB-dependent receptor family.</text>
</comment>
<evidence type="ECO:0000256" key="6">
    <source>
        <dbReference type="ARBA" id="ARBA00023237"/>
    </source>
</evidence>
<dbReference type="InterPro" id="IPR036942">
    <property type="entry name" value="Beta-barrel_TonB_sf"/>
</dbReference>
<dbReference type="InterPro" id="IPR023996">
    <property type="entry name" value="TonB-dep_OMP_SusC/RagA"/>
</dbReference>
<dbReference type="RefSeq" id="WP_395418436.1">
    <property type="nucleotide sequence ID" value="NZ_JBIPKE010000019.1"/>
</dbReference>
<dbReference type="InterPro" id="IPR023997">
    <property type="entry name" value="TonB-dep_OMP_SusC/RagA_CS"/>
</dbReference>
<comment type="caution">
    <text evidence="9">The sequence shown here is derived from an EMBL/GenBank/DDBJ whole genome shotgun (WGS) entry which is preliminary data.</text>
</comment>
<dbReference type="Pfam" id="PF13715">
    <property type="entry name" value="CarbopepD_reg_2"/>
    <property type="match status" value="1"/>
</dbReference>
<dbReference type="Gene3D" id="2.40.170.20">
    <property type="entry name" value="TonB-dependent receptor, beta-barrel domain"/>
    <property type="match status" value="1"/>
</dbReference>
<evidence type="ECO:0000313" key="10">
    <source>
        <dbReference type="Proteomes" id="UP001610063"/>
    </source>
</evidence>
<sequence>MSSILHTNFPAPILFRIVARKTAKLALFFWAVGGLLAVHANSKEFSDDVPQTDEIVVTGKVTDENGEGLPGATVTVKNTSLGTITDVEGNFSLEVPEDAVLVFSFVGYVSQEVVLKGQSVINTSLSPDLTSLDEVVVIGYGETKTRDLTGAVSIVDPDDLGQQPVSNIGDAIQGRAAGVSVTTSGQPGSNPTFRIRGIGTINNNDPFIVVDGMPLNGGLNQINMNDIESVQVLKDASATTIYGARGANGVVLITTKRGKKGKASVTFDAYTGITEATNMLDVLNAREFAQLSNEMLTNGGLDPNPDFNDPESLGNGTDWLGAFFDRGKINSYALSYSNGNDKSKVYTSLNYFDQQGIILNTDYKRFNFQLNTDTEVTKNLKFGNSLKLNHDIKEQGDFNIQNAILSLPTQPIRREDGDFSGAIGQPLYSGDVDNPIGKATIVDMSTRGYNAQGSLFGEITFLKYLTFKSLGGIEVNIWKNRTWTPSYEWDSDIAQNAYLYEAANQSITLLWDNTLTYQQSLDNGLNLTALIGSSAQQNDFEFISGSIQDFQSEETQTLNNGIAQMNLDGSGSEWALFSYFVRFNVDFESKYYLTGTVRRDGSSRFGEGNKYGTFPSGSAAWRISQEDFFDVAFIEDLKIRGGYGITGNQEIGNYSFASSYDTYRYNFNNTFVSAVVPTVLPNTNVRWESQEQINVGLDLSMFKGRVNATIDGYIKNTKDMLVPQAVPVTSGYSDIYVPSINAGQMRNRGIEVVVNTTNIQNEKLIWTSDVVFSFNHNEVIDINSETPLTRGGIGLNYNLARIQPGYPVNVFYGFVTEGIFQTDEEVQLSAVQIPGSSSATSTSAGDIRFQDLNNDGIINDDDRTFLGNPNPDFIYSLNNTFSYGNFSLNIFLQGVQGRDIFNANRIYTEGMSITTNQNASVIDRWTGPGSSNTIPRAIYGDPNNNARPSSRYIEDGSYLRVKNITLAYNIPSEVIGKGSFGGAKVYVSGQNLFTLTNYSGLDPEVGVDGIDNNLYPVTRTVSIGLNVKF</sequence>
<keyword evidence="3 7" id="KW-1134">Transmembrane beta strand</keyword>
<dbReference type="EMBL" id="JBIPKE010000019">
    <property type="protein sequence ID" value="MFH6984990.1"/>
    <property type="molecule type" value="Genomic_DNA"/>
</dbReference>
<evidence type="ECO:0000256" key="5">
    <source>
        <dbReference type="ARBA" id="ARBA00023136"/>
    </source>
</evidence>
<evidence type="ECO:0000259" key="8">
    <source>
        <dbReference type="Pfam" id="PF07715"/>
    </source>
</evidence>
<evidence type="ECO:0000256" key="4">
    <source>
        <dbReference type="ARBA" id="ARBA00022692"/>
    </source>
</evidence>
<dbReference type="PROSITE" id="PS52016">
    <property type="entry name" value="TONB_DEPENDENT_REC_3"/>
    <property type="match status" value="1"/>
</dbReference>
<reference evidence="9 10" key="1">
    <citation type="journal article" date="2013" name="Int. J. Syst. Evol. Microbiol.">
        <title>Marinoscillum luteum sp. nov., isolated from marine sediment.</title>
        <authorList>
            <person name="Cha I.T."/>
            <person name="Park S.J."/>
            <person name="Kim S.J."/>
            <person name="Kim J.G."/>
            <person name="Jung M.Y."/>
            <person name="Shin K.S."/>
            <person name="Kwon K.K."/>
            <person name="Yang S.H."/>
            <person name="Seo Y.S."/>
            <person name="Rhee S.K."/>
        </authorList>
    </citation>
    <scope>NUCLEOTIDE SEQUENCE [LARGE SCALE GENOMIC DNA]</scope>
    <source>
        <strain evidence="9 10">KCTC 23939</strain>
    </source>
</reference>
<dbReference type="InterPro" id="IPR039426">
    <property type="entry name" value="TonB-dep_rcpt-like"/>
</dbReference>
<dbReference type="Pfam" id="PF07715">
    <property type="entry name" value="Plug"/>
    <property type="match status" value="1"/>
</dbReference>
<dbReference type="InterPro" id="IPR037066">
    <property type="entry name" value="Plug_dom_sf"/>
</dbReference>
<dbReference type="Proteomes" id="UP001610063">
    <property type="component" value="Unassembled WGS sequence"/>
</dbReference>
<comment type="subcellular location">
    <subcellularLocation>
        <location evidence="1 7">Cell outer membrane</location>
        <topology evidence="1 7">Multi-pass membrane protein</topology>
    </subcellularLocation>
</comment>
<evidence type="ECO:0000256" key="2">
    <source>
        <dbReference type="ARBA" id="ARBA00022448"/>
    </source>
</evidence>
<dbReference type="NCBIfam" id="TIGR04057">
    <property type="entry name" value="SusC_RagA_signa"/>
    <property type="match status" value="1"/>
</dbReference>
<evidence type="ECO:0000256" key="7">
    <source>
        <dbReference type="PROSITE-ProRule" id="PRU01360"/>
    </source>
</evidence>
<keyword evidence="10" id="KW-1185">Reference proteome</keyword>
<name>A0ABW7NBU9_9BACT</name>
<dbReference type="Gene3D" id="2.170.130.10">
    <property type="entry name" value="TonB-dependent receptor, plug domain"/>
    <property type="match status" value="1"/>
</dbReference>
<gene>
    <name evidence="9" type="ORF">ACHKAR_16155</name>
</gene>
<evidence type="ECO:0000256" key="1">
    <source>
        <dbReference type="ARBA" id="ARBA00004571"/>
    </source>
</evidence>
<accession>A0ABW7NBU9</accession>
<dbReference type="SUPFAM" id="SSF49464">
    <property type="entry name" value="Carboxypeptidase regulatory domain-like"/>
    <property type="match status" value="1"/>
</dbReference>
<dbReference type="SUPFAM" id="SSF56935">
    <property type="entry name" value="Porins"/>
    <property type="match status" value="1"/>
</dbReference>
<protein>
    <submittedName>
        <fullName evidence="9">SusC/RagA family TonB-linked outer membrane protein</fullName>
    </submittedName>
</protein>
<keyword evidence="5 7" id="KW-0472">Membrane</keyword>
<feature type="domain" description="TonB-dependent receptor plug" evidence="8">
    <location>
        <begin position="145"/>
        <end position="250"/>
    </location>
</feature>
<dbReference type="Gene3D" id="2.60.40.1120">
    <property type="entry name" value="Carboxypeptidase-like, regulatory domain"/>
    <property type="match status" value="1"/>
</dbReference>
<evidence type="ECO:0000256" key="3">
    <source>
        <dbReference type="ARBA" id="ARBA00022452"/>
    </source>
</evidence>
<keyword evidence="2 7" id="KW-0813">Transport</keyword>
<keyword evidence="4 7" id="KW-0812">Transmembrane</keyword>